<organism evidence="7 8">
    <name type="scientific">Geotrypetes seraphini</name>
    <name type="common">Gaboon caecilian</name>
    <name type="synonym">Caecilia seraphini</name>
    <dbReference type="NCBI Taxonomy" id="260995"/>
    <lineage>
        <taxon>Eukaryota</taxon>
        <taxon>Metazoa</taxon>
        <taxon>Chordata</taxon>
        <taxon>Craniata</taxon>
        <taxon>Vertebrata</taxon>
        <taxon>Euteleostomi</taxon>
        <taxon>Amphibia</taxon>
        <taxon>Gymnophiona</taxon>
        <taxon>Geotrypetes</taxon>
    </lineage>
</organism>
<dbReference type="KEGG" id="gsh:117361620"/>
<evidence type="ECO:0000256" key="2">
    <source>
        <dbReference type="ARBA" id="ARBA00007363"/>
    </source>
</evidence>
<dbReference type="Pfam" id="PF06388">
    <property type="entry name" value="DUF1075"/>
    <property type="match status" value="1"/>
</dbReference>
<reference evidence="8" key="1">
    <citation type="submission" date="2025-08" db="UniProtKB">
        <authorList>
            <consortium name="RefSeq"/>
        </authorList>
    </citation>
    <scope>IDENTIFICATION</scope>
</reference>
<dbReference type="Proteomes" id="UP000515159">
    <property type="component" value="Chromosome 5"/>
</dbReference>
<dbReference type="InParanoid" id="A0A6P8R4U2"/>
<gene>
    <name evidence="8" type="primary">LOC117361620</name>
</gene>
<keyword evidence="3 6" id="KW-0812">Transmembrane</keyword>
<comment type="subcellular location">
    <subcellularLocation>
        <location evidence="1">Membrane</location>
        <topology evidence="1">Single-pass membrane protein</topology>
    </subcellularLocation>
</comment>
<evidence type="ECO:0000313" key="7">
    <source>
        <dbReference type="Proteomes" id="UP000515159"/>
    </source>
</evidence>
<dbReference type="GO" id="GO:0016020">
    <property type="term" value="C:membrane"/>
    <property type="evidence" value="ECO:0007669"/>
    <property type="project" value="UniProtKB-SubCell"/>
</dbReference>
<evidence type="ECO:0000313" key="8">
    <source>
        <dbReference type="RefSeq" id="XP_033803105.1"/>
    </source>
</evidence>
<dbReference type="RefSeq" id="XP_033803105.1">
    <property type="nucleotide sequence ID" value="XM_033947214.1"/>
</dbReference>
<dbReference type="GO" id="GO:0005739">
    <property type="term" value="C:mitochondrion"/>
    <property type="evidence" value="ECO:0007669"/>
    <property type="project" value="TreeGrafter"/>
</dbReference>
<evidence type="ECO:0000256" key="6">
    <source>
        <dbReference type="SAM" id="Phobius"/>
    </source>
</evidence>
<accession>A0A6P8R4U2</accession>
<protein>
    <submittedName>
        <fullName evidence="8">Protein FAM162A-like isoform X1</fullName>
    </submittedName>
</protein>
<dbReference type="GO" id="GO:0051402">
    <property type="term" value="P:neuron apoptotic process"/>
    <property type="evidence" value="ECO:0007669"/>
    <property type="project" value="TreeGrafter"/>
</dbReference>
<feature type="transmembrane region" description="Helical" evidence="6">
    <location>
        <begin position="108"/>
        <end position="127"/>
    </location>
</feature>
<proteinExistence type="inferred from homology"/>
<comment type="similarity">
    <text evidence="2">Belongs to the UPF0389 family.</text>
</comment>
<evidence type="ECO:0000256" key="3">
    <source>
        <dbReference type="ARBA" id="ARBA00022692"/>
    </source>
</evidence>
<keyword evidence="5 6" id="KW-0472">Membrane</keyword>
<dbReference type="GeneID" id="117361620"/>
<evidence type="ECO:0000256" key="4">
    <source>
        <dbReference type="ARBA" id="ARBA00022989"/>
    </source>
</evidence>
<keyword evidence="7" id="KW-1185">Reference proteome</keyword>
<dbReference type="GO" id="GO:0090200">
    <property type="term" value="P:positive regulation of release of cytochrome c from mitochondria"/>
    <property type="evidence" value="ECO:0007669"/>
    <property type="project" value="TreeGrafter"/>
</dbReference>
<dbReference type="PANTHER" id="PTHR13674">
    <property type="entry name" value="GROWTH AND TRANSFORMATION-DEPENDENT PROTEIN"/>
    <property type="match status" value="1"/>
</dbReference>
<evidence type="ECO:0000256" key="1">
    <source>
        <dbReference type="ARBA" id="ARBA00004167"/>
    </source>
</evidence>
<keyword evidence="4 6" id="KW-1133">Transmembrane helix</keyword>
<dbReference type="OrthoDB" id="8193498at2759"/>
<evidence type="ECO:0000256" key="5">
    <source>
        <dbReference type="ARBA" id="ARBA00023136"/>
    </source>
</evidence>
<sequence length="164" mass="18401">MLGGLLQCRLLAARTLKGTTLQAWQKNTGPPNVSRTRLFCIESNGIKDKEISQTASRAYKAFRNERRPTALDKKMLLWAGRFKKEEDIPAFISFEVINAATNKVRIRICYVMIALTLLGCLAMVISGKNAAKREDNLLKWNMEKKAKLKAEGATKEDSAALKQQ</sequence>
<dbReference type="InterPro" id="IPR009432">
    <property type="entry name" value="DUF1075"/>
</dbReference>
<dbReference type="PANTHER" id="PTHR13674:SF6">
    <property type="entry name" value="PROTEIN FAM162B"/>
    <property type="match status" value="1"/>
</dbReference>
<name>A0A6P8R4U2_GEOSA</name>
<dbReference type="AlphaFoldDB" id="A0A6P8R4U2"/>
<dbReference type="GO" id="GO:0071456">
    <property type="term" value="P:cellular response to hypoxia"/>
    <property type="evidence" value="ECO:0007669"/>
    <property type="project" value="TreeGrafter"/>
</dbReference>